<dbReference type="AlphaFoldDB" id="A0A8J3FA63"/>
<gene>
    <name evidence="2" type="ORF">GCM10010123_32040</name>
</gene>
<dbReference type="Proteomes" id="UP000649739">
    <property type="component" value="Unassembled WGS sequence"/>
</dbReference>
<evidence type="ECO:0000259" key="1">
    <source>
        <dbReference type="Pfam" id="PF07238"/>
    </source>
</evidence>
<name>A0A8J3FA63_9ACTN</name>
<evidence type="ECO:0000313" key="2">
    <source>
        <dbReference type="EMBL" id="GGJ99672.1"/>
    </source>
</evidence>
<comment type="caution">
    <text evidence="2">The sequence shown here is derived from an EMBL/GenBank/DDBJ whole genome shotgun (WGS) entry which is preliminary data.</text>
</comment>
<dbReference type="RefSeq" id="WP_189170938.1">
    <property type="nucleotide sequence ID" value="NZ_BMQB01000006.1"/>
</dbReference>
<dbReference type="Pfam" id="PF07238">
    <property type="entry name" value="PilZ"/>
    <property type="match status" value="1"/>
</dbReference>
<protein>
    <recommendedName>
        <fullName evidence="1">PilZ domain-containing protein</fullName>
    </recommendedName>
</protein>
<reference evidence="2" key="2">
    <citation type="submission" date="2020-09" db="EMBL/GenBank/DDBJ databases">
        <authorList>
            <person name="Sun Q."/>
            <person name="Ohkuma M."/>
        </authorList>
    </citation>
    <scope>NUCLEOTIDE SEQUENCE</scope>
    <source>
        <strain evidence="2">JCM 3090</strain>
    </source>
</reference>
<dbReference type="GO" id="GO:0035438">
    <property type="term" value="F:cyclic-di-GMP binding"/>
    <property type="evidence" value="ECO:0007669"/>
    <property type="project" value="InterPro"/>
</dbReference>
<organism evidence="2 3">
    <name type="scientific">Pilimelia anulata</name>
    <dbReference type="NCBI Taxonomy" id="53371"/>
    <lineage>
        <taxon>Bacteria</taxon>
        <taxon>Bacillati</taxon>
        <taxon>Actinomycetota</taxon>
        <taxon>Actinomycetes</taxon>
        <taxon>Micromonosporales</taxon>
        <taxon>Micromonosporaceae</taxon>
        <taxon>Pilimelia</taxon>
    </lineage>
</organism>
<feature type="domain" description="PilZ" evidence="1">
    <location>
        <begin position="114"/>
        <end position="196"/>
    </location>
</feature>
<keyword evidence="3" id="KW-1185">Reference proteome</keyword>
<accession>A0A8J3FA63</accession>
<reference evidence="2" key="1">
    <citation type="journal article" date="2014" name="Int. J. Syst. Evol. Microbiol.">
        <title>Complete genome sequence of Corynebacterium casei LMG S-19264T (=DSM 44701T), isolated from a smear-ripened cheese.</title>
        <authorList>
            <consortium name="US DOE Joint Genome Institute (JGI-PGF)"/>
            <person name="Walter F."/>
            <person name="Albersmeier A."/>
            <person name="Kalinowski J."/>
            <person name="Ruckert C."/>
        </authorList>
    </citation>
    <scope>NUCLEOTIDE SEQUENCE</scope>
    <source>
        <strain evidence="2">JCM 3090</strain>
    </source>
</reference>
<proteinExistence type="predicted"/>
<evidence type="ECO:0000313" key="3">
    <source>
        <dbReference type="Proteomes" id="UP000649739"/>
    </source>
</evidence>
<sequence length="208" mass="22074">MSGPNLPGTGSRVQVVVDGVLHPCRVERADAGRLTLTAPAAIAAADAPAAGVTLGLRWTDQRGRHDAPVHLATVRPEPHGTWDVEVVGAVAVAQERAYVRGGGGEPLRLRRTDPPGQPVEAEVVDVGERGVRGRFRFVDVAPGDPVSVEFALDDGPVDVRGRVLRVIEQPALRSVDVVVVFEPSEAQATRIRRHVLAAQLRARTGRAG</sequence>
<dbReference type="EMBL" id="BMQB01000006">
    <property type="protein sequence ID" value="GGJ99672.1"/>
    <property type="molecule type" value="Genomic_DNA"/>
</dbReference>
<dbReference type="InterPro" id="IPR009875">
    <property type="entry name" value="PilZ_domain"/>
</dbReference>